<dbReference type="InterPro" id="IPR035929">
    <property type="entry name" value="CoaB-like_sf"/>
</dbReference>
<comment type="cofactor">
    <cofactor evidence="3">
        <name>FMN</name>
        <dbReference type="ChEBI" id="CHEBI:58210"/>
    </cofactor>
    <text evidence="3">Binds 1 FMN per subunit.</text>
</comment>
<keyword evidence="3" id="KW-0511">Multifunctional enzyme</keyword>
<evidence type="ECO:0000313" key="8">
    <source>
        <dbReference type="Proteomes" id="UP000594468"/>
    </source>
</evidence>
<feature type="binding site" evidence="3">
    <location>
        <position position="349"/>
    </location>
    <ligand>
        <name>CTP</name>
        <dbReference type="ChEBI" id="CHEBI:37563"/>
    </ligand>
</feature>
<evidence type="ECO:0000313" key="7">
    <source>
        <dbReference type="EMBL" id="QPC83248.1"/>
    </source>
</evidence>
<dbReference type="HAMAP" id="MF_02225">
    <property type="entry name" value="CoaBC"/>
    <property type="match status" value="1"/>
</dbReference>
<reference evidence="7 8" key="1">
    <citation type="submission" date="2020-02" db="EMBL/GenBank/DDBJ databases">
        <authorList>
            <person name="Zheng R.K."/>
            <person name="Sun C.M."/>
        </authorList>
    </citation>
    <scope>NUCLEOTIDE SEQUENCE [LARGE SCALE GENOMIC DNA]</scope>
    <source>
        <strain evidence="8">rifampicinis</strain>
    </source>
</reference>
<keyword evidence="3 4" id="KW-0436">Ligase</keyword>
<keyword evidence="3" id="KW-0460">Magnesium</keyword>
<keyword evidence="1 3" id="KW-0210">Decarboxylase</keyword>
<dbReference type="PANTHER" id="PTHR14359:SF6">
    <property type="entry name" value="PHOSPHOPANTOTHENOYLCYSTEINE DECARBOXYLASE"/>
    <property type="match status" value="1"/>
</dbReference>
<evidence type="ECO:0000256" key="1">
    <source>
        <dbReference type="ARBA" id="ARBA00022793"/>
    </source>
</evidence>
<keyword evidence="8" id="KW-1185">Reference proteome</keyword>
<dbReference type="EC" id="4.1.1.36" evidence="3"/>
<dbReference type="Gene3D" id="3.40.50.10300">
    <property type="entry name" value="CoaB-like"/>
    <property type="match status" value="1"/>
</dbReference>
<organism evidence="7 8">
    <name type="scientific">Phototrophicus methaneseepsis</name>
    <dbReference type="NCBI Taxonomy" id="2710758"/>
    <lineage>
        <taxon>Bacteria</taxon>
        <taxon>Bacillati</taxon>
        <taxon>Chloroflexota</taxon>
        <taxon>Candidatus Thermofontia</taxon>
        <taxon>Phototrophicales</taxon>
        <taxon>Phototrophicaceae</taxon>
        <taxon>Phototrophicus</taxon>
    </lineage>
</organism>
<dbReference type="InterPro" id="IPR003382">
    <property type="entry name" value="Flavoprotein"/>
</dbReference>
<comment type="catalytic activity">
    <reaction evidence="3 4">
        <text>(R)-4'-phosphopantothenate + L-cysteine + CTP = N-[(R)-4-phosphopantothenoyl]-L-cysteine + CMP + diphosphate + H(+)</text>
        <dbReference type="Rhea" id="RHEA:19397"/>
        <dbReference type="ChEBI" id="CHEBI:10986"/>
        <dbReference type="ChEBI" id="CHEBI:15378"/>
        <dbReference type="ChEBI" id="CHEBI:33019"/>
        <dbReference type="ChEBI" id="CHEBI:35235"/>
        <dbReference type="ChEBI" id="CHEBI:37563"/>
        <dbReference type="ChEBI" id="CHEBI:59458"/>
        <dbReference type="ChEBI" id="CHEBI:60377"/>
        <dbReference type="EC" id="6.3.2.5"/>
    </reaction>
</comment>
<comment type="pathway">
    <text evidence="3 4">Cofactor biosynthesis; coenzyme A biosynthesis; CoA from (R)-pantothenate: step 3/5.</text>
</comment>
<dbReference type="NCBIfam" id="TIGR00521">
    <property type="entry name" value="coaBC_dfp"/>
    <property type="match status" value="1"/>
</dbReference>
<dbReference type="Gene3D" id="3.40.50.1950">
    <property type="entry name" value="Flavin prenyltransferase-like"/>
    <property type="match status" value="1"/>
</dbReference>
<dbReference type="GO" id="GO:0004632">
    <property type="term" value="F:phosphopantothenate--cysteine ligase activity"/>
    <property type="evidence" value="ECO:0007669"/>
    <property type="project" value="UniProtKB-UniRule"/>
</dbReference>
<dbReference type="Pfam" id="PF04127">
    <property type="entry name" value="DFP"/>
    <property type="match status" value="1"/>
</dbReference>
<feature type="binding site" evidence="3">
    <location>
        <begin position="312"/>
        <end position="315"/>
    </location>
    <ligand>
        <name>CTP</name>
        <dbReference type="ChEBI" id="CHEBI:37563"/>
    </ligand>
</feature>
<keyword evidence="3" id="KW-0479">Metal-binding</keyword>
<dbReference type="Pfam" id="PF02441">
    <property type="entry name" value="Flavoprotein"/>
    <property type="match status" value="1"/>
</dbReference>
<evidence type="ECO:0000256" key="4">
    <source>
        <dbReference type="RuleBase" id="RU364078"/>
    </source>
</evidence>
<protein>
    <recommendedName>
        <fullName evidence="3">Coenzyme A biosynthesis bifunctional protein CoaBC</fullName>
    </recommendedName>
    <alternativeName>
        <fullName evidence="3">DNA/pantothenate metabolism flavoprotein</fullName>
    </alternativeName>
    <alternativeName>
        <fullName evidence="3">Phosphopantothenoylcysteine synthetase/decarboxylase</fullName>
        <shortName evidence="3">PPCS-PPCDC</shortName>
    </alternativeName>
    <domain>
        <recommendedName>
            <fullName evidence="3">Phosphopantothenoylcysteine decarboxylase</fullName>
            <shortName evidence="3">PPC decarboxylase</shortName>
            <shortName evidence="3">PPC-DC</shortName>
            <ecNumber evidence="3">4.1.1.36</ecNumber>
        </recommendedName>
        <alternativeName>
            <fullName evidence="3">CoaC</fullName>
        </alternativeName>
    </domain>
    <domain>
        <recommendedName>
            <fullName evidence="3">Phosphopantothenate--cysteine ligase</fullName>
            <ecNumber evidence="3">6.3.2.5</ecNumber>
        </recommendedName>
        <alternativeName>
            <fullName evidence="3">CoaB</fullName>
        </alternativeName>
        <alternativeName>
            <fullName evidence="3">Phosphopantothenoylcysteine synthetase</fullName>
            <shortName evidence="3">PPC synthetase</shortName>
            <shortName evidence="3">PPC-S</shortName>
        </alternativeName>
    </domain>
</protein>
<comment type="similarity">
    <text evidence="3 4">In the N-terminal section; belongs to the HFCD (homo-oligomeric flavin containing Cys decarboxylase) superfamily.</text>
</comment>
<dbReference type="KEGG" id="pmet:G4Y79_02405"/>
<keyword evidence="3 4" id="KW-0288">FMN</keyword>
<dbReference type="UniPathway" id="UPA00241">
    <property type="reaction ID" value="UER00353"/>
</dbReference>
<dbReference type="InterPro" id="IPR007085">
    <property type="entry name" value="DNA/pantothenate-metab_flavo_C"/>
</dbReference>
<feature type="binding site" evidence="3">
    <location>
        <position position="345"/>
    </location>
    <ligand>
        <name>CTP</name>
        <dbReference type="ChEBI" id="CHEBI:37563"/>
    </ligand>
</feature>
<dbReference type="PANTHER" id="PTHR14359">
    <property type="entry name" value="HOMO-OLIGOMERIC FLAVIN CONTAINING CYS DECARBOXYLASE FAMILY"/>
    <property type="match status" value="1"/>
</dbReference>
<comment type="caution">
    <text evidence="3">Lacks conserved residue(s) required for the propagation of feature annotation.</text>
</comment>
<dbReference type="GO" id="GO:0004633">
    <property type="term" value="F:phosphopantothenoylcysteine decarboxylase activity"/>
    <property type="evidence" value="ECO:0007669"/>
    <property type="project" value="UniProtKB-UniRule"/>
</dbReference>
<keyword evidence="2 3" id="KW-0456">Lyase</keyword>
<feature type="binding site" evidence="3">
    <location>
        <position position="331"/>
    </location>
    <ligand>
        <name>CTP</name>
        <dbReference type="ChEBI" id="CHEBI:37563"/>
    </ligand>
</feature>
<feature type="region of interest" description="Phosphopantothenoylcysteine decarboxylase" evidence="3">
    <location>
        <begin position="1"/>
        <end position="198"/>
    </location>
</feature>
<dbReference type="AlphaFoldDB" id="A0A7S8IFS4"/>
<feature type="binding site" evidence="3">
    <location>
        <position position="296"/>
    </location>
    <ligand>
        <name>CTP</name>
        <dbReference type="ChEBI" id="CHEBI:37563"/>
    </ligand>
</feature>
<evidence type="ECO:0000259" key="5">
    <source>
        <dbReference type="Pfam" id="PF02441"/>
    </source>
</evidence>
<comment type="function">
    <text evidence="3">Catalyzes two sequential steps in the biosynthesis of coenzyme A. In the first step cysteine is conjugated to 4'-phosphopantothenate to form 4-phosphopantothenoylcysteine. In the second step the latter compound is decarboxylated to form 4'-phosphopantotheine.</text>
</comment>
<comment type="pathway">
    <text evidence="3 4">Cofactor biosynthesis; coenzyme A biosynthesis; CoA from (R)-pantothenate: step 2/5.</text>
</comment>
<sequence length="406" mass="42094">MNTITLLQNKRILLGVSGSIAAYKAIDLASKLTQAGALVDVIMTQAAQQFVTPLAFQAVTGRDVYTDMWQTGSGSALPTHIAHVGLGEGADLLVIAPATANTLAKLAHGLADDLLSVTALAARCPLVIAPAMDGGMYTHPATQANLTLLVQRGAVLIEPDEGRFASGLTGKGRLPETAALIGHIRQALGQDGILAGQKVVVTAGGTREPLDPVRYLTNHSSGKQGTAIAQAALDAGASVTLITSASLPATIGAQIVQVEAAQDMLEAVLEHSAGASALIMAAAVADYRPATRAKQKIKKGDDDLSLSLTRNPDILLNVKDMAQRPKVVVGFAAESENLLANAQSKLMRKGLDMLVANDISATDAGFGSDNNRVVILSKDGTQRPIELTSKEQIAQTLIELVASQLG</sequence>
<name>A0A7S8IFS4_9CHLR</name>
<comment type="cofactor">
    <cofactor evidence="3">
        <name>Mg(2+)</name>
        <dbReference type="ChEBI" id="CHEBI:18420"/>
    </cofactor>
</comment>
<feature type="binding site" evidence="3">
    <location>
        <position position="286"/>
    </location>
    <ligand>
        <name>CTP</name>
        <dbReference type="ChEBI" id="CHEBI:37563"/>
    </ligand>
</feature>
<comment type="catalytic activity">
    <reaction evidence="3 4">
        <text>N-[(R)-4-phosphopantothenoyl]-L-cysteine + H(+) = (R)-4'-phosphopantetheine + CO2</text>
        <dbReference type="Rhea" id="RHEA:16793"/>
        <dbReference type="ChEBI" id="CHEBI:15378"/>
        <dbReference type="ChEBI" id="CHEBI:16526"/>
        <dbReference type="ChEBI" id="CHEBI:59458"/>
        <dbReference type="ChEBI" id="CHEBI:61723"/>
        <dbReference type="EC" id="4.1.1.36"/>
    </reaction>
</comment>
<dbReference type="RefSeq" id="WP_195171315.1">
    <property type="nucleotide sequence ID" value="NZ_CP062983.1"/>
</dbReference>
<dbReference type="InterPro" id="IPR036551">
    <property type="entry name" value="Flavin_trans-like"/>
</dbReference>
<feature type="domain" description="Flavoprotein" evidence="5">
    <location>
        <begin position="10"/>
        <end position="188"/>
    </location>
</feature>
<evidence type="ECO:0000259" key="6">
    <source>
        <dbReference type="Pfam" id="PF04127"/>
    </source>
</evidence>
<comment type="similarity">
    <text evidence="3 4">In the C-terminal section; belongs to the PPC synthetase family.</text>
</comment>
<accession>A0A7S8IFS4</accession>
<dbReference type="GO" id="GO:0071513">
    <property type="term" value="C:phosphopantothenoylcysteine decarboxylase complex"/>
    <property type="evidence" value="ECO:0007669"/>
    <property type="project" value="TreeGrafter"/>
</dbReference>
<dbReference type="SUPFAM" id="SSF102645">
    <property type="entry name" value="CoaB-like"/>
    <property type="match status" value="1"/>
</dbReference>
<dbReference type="GO" id="GO:0015937">
    <property type="term" value="P:coenzyme A biosynthetic process"/>
    <property type="evidence" value="ECO:0007669"/>
    <property type="project" value="UniProtKB-UniRule"/>
</dbReference>
<evidence type="ECO:0000256" key="3">
    <source>
        <dbReference type="HAMAP-Rule" id="MF_02225"/>
    </source>
</evidence>
<dbReference type="EMBL" id="CP062983">
    <property type="protein sequence ID" value="QPC83248.1"/>
    <property type="molecule type" value="Genomic_DNA"/>
</dbReference>
<comment type="function">
    <text evidence="4">Catalyzes two steps in the biosynthesis of coenzyme A. In the first step cysteine is conjugated to 4'-phosphopantothenate to form 4-phosphopantothenoylcysteine, in the latter compound is decarboxylated to form 4'-phosphopantotheine.</text>
</comment>
<gene>
    <name evidence="3 7" type="primary">coaBC</name>
    <name evidence="7" type="ORF">G4Y79_02405</name>
</gene>
<dbReference type="SUPFAM" id="SSF52507">
    <property type="entry name" value="Homo-oligomeric flavin-containing Cys decarboxylases, HFCD"/>
    <property type="match status" value="1"/>
</dbReference>
<dbReference type="EC" id="6.3.2.5" evidence="3"/>
<feature type="region of interest" description="Phosphopantothenate--cysteine ligase" evidence="3">
    <location>
        <begin position="199"/>
        <end position="406"/>
    </location>
</feature>
<keyword evidence="3 4" id="KW-0285">Flavoprotein</keyword>
<dbReference type="GO" id="GO:0046872">
    <property type="term" value="F:metal ion binding"/>
    <property type="evidence" value="ECO:0007669"/>
    <property type="project" value="UniProtKB-KW"/>
</dbReference>
<dbReference type="InterPro" id="IPR005252">
    <property type="entry name" value="CoaBC"/>
</dbReference>
<dbReference type="Proteomes" id="UP000594468">
    <property type="component" value="Chromosome"/>
</dbReference>
<proteinExistence type="inferred from homology"/>
<dbReference type="GO" id="GO:0010181">
    <property type="term" value="F:FMN binding"/>
    <property type="evidence" value="ECO:0007669"/>
    <property type="project" value="UniProtKB-UniRule"/>
</dbReference>
<dbReference type="GO" id="GO:0015941">
    <property type="term" value="P:pantothenate catabolic process"/>
    <property type="evidence" value="ECO:0007669"/>
    <property type="project" value="InterPro"/>
</dbReference>
<evidence type="ECO:0000256" key="2">
    <source>
        <dbReference type="ARBA" id="ARBA00023239"/>
    </source>
</evidence>
<feature type="domain" description="DNA/pantothenate metabolism flavoprotein C-terminal" evidence="6">
    <location>
        <begin position="194"/>
        <end position="403"/>
    </location>
</feature>